<proteinExistence type="inferred from homology"/>
<sequence length="93" mass="10657">MLEGKATFQDTNMPLKMQLHDMSSTSEALDLFDVLDCRSIAAHIKKEFDMIYGASWQCVMGSSFSSFFTHMQGTFIYFNLESLEFLNFKDFAA</sequence>
<evidence type="ECO:0000313" key="3">
    <source>
        <dbReference type="RefSeq" id="XP_019702345.1"/>
    </source>
</evidence>
<keyword evidence="1" id="KW-0206">Cytoskeleton</keyword>
<dbReference type="InterPro" id="IPR037177">
    <property type="entry name" value="DLC_sf"/>
</dbReference>
<keyword evidence="1" id="KW-0243">Dynein</keyword>
<dbReference type="InParanoid" id="A0A6J0PCA3"/>
<gene>
    <name evidence="3" type="primary">LOC109505012</name>
</gene>
<dbReference type="GO" id="GO:0045505">
    <property type="term" value="F:dynein intermediate chain binding"/>
    <property type="evidence" value="ECO:0007669"/>
    <property type="project" value="TreeGrafter"/>
</dbReference>
<evidence type="ECO:0000256" key="1">
    <source>
        <dbReference type="RuleBase" id="RU365010"/>
    </source>
</evidence>
<accession>A0A6J0PCA3</accession>
<dbReference type="PANTHER" id="PTHR11886">
    <property type="entry name" value="DYNEIN LIGHT CHAIN"/>
    <property type="match status" value="1"/>
</dbReference>
<keyword evidence="1" id="KW-0505">Motor protein</keyword>
<dbReference type="Gene3D" id="3.30.740.10">
    <property type="entry name" value="Protein Inhibitor Of Neuronal Nitric Oxide Synthase"/>
    <property type="match status" value="1"/>
</dbReference>
<dbReference type="RefSeq" id="XP_019702345.1">
    <property type="nucleotide sequence ID" value="XM_019846786.1"/>
</dbReference>
<organism evidence="2 3">
    <name type="scientific">Elaeis guineensis var. tenera</name>
    <name type="common">Oil palm</name>
    <dbReference type="NCBI Taxonomy" id="51953"/>
    <lineage>
        <taxon>Eukaryota</taxon>
        <taxon>Viridiplantae</taxon>
        <taxon>Streptophyta</taxon>
        <taxon>Embryophyta</taxon>
        <taxon>Tracheophyta</taxon>
        <taxon>Spermatophyta</taxon>
        <taxon>Magnoliopsida</taxon>
        <taxon>Liliopsida</taxon>
        <taxon>Arecaceae</taxon>
        <taxon>Arecoideae</taxon>
        <taxon>Cocoseae</taxon>
        <taxon>Elaeidinae</taxon>
        <taxon>Elaeis</taxon>
    </lineage>
</organism>
<name>A0A6J0PCA3_ELAGV</name>
<dbReference type="OrthoDB" id="10033309at2759"/>
<dbReference type="SMART" id="SM01375">
    <property type="entry name" value="Dynein_light"/>
    <property type="match status" value="1"/>
</dbReference>
<dbReference type="GO" id="GO:0005874">
    <property type="term" value="C:microtubule"/>
    <property type="evidence" value="ECO:0007669"/>
    <property type="project" value="UniProtKB-KW"/>
</dbReference>
<dbReference type="PANTHER" id="PTHR11886:SF78">
    <property type="entry name" value="DYNEIN LIGHT CHAIN"/>
    <property type="match status" value="1"/>
</dbReference>
<dbReference type="FunFam" id="3.30.740.10:FF:000004">
    <property type="entry name" value="Dynein light chain"/>
    <property type="match status" value="1"/>
</dbReference>
<comment type="subcellular location">
    <subcellularLocation>
        <location evidence="1">Cytoplasm</location>
        <location evidence="1">Cytoskeleton</location>
    </subcellularLocation>
</comment>
<evidence type="ECO:0000313" key="2">
    <source>
        <dbReference type="Proteomes" id="UP000504607"/>
    </source>
</evidence>
<keyword evidence="1" id="KW-0963">Cytoplasm</keyword>
<reference evidence="3" key="1">
    <citation type="submission" date="2025-08" db="UniProtKB">
        <authorList>
            <consortium name="RefSeq"/>
        </authorList>
    </citation>
    <scope>IDENTIFICATION</scope>
</reference>
<dbReference type="AlphaFoldDB" id="A0A6J0PCA3"/>
<dbReference type="GO" id="GO:0007017">
    <property type="term" value="P:microtubule-based process"/>
    <property type="evidence" value="ECO:0007669"/>
    <property type="project" value="InterPro"/>
</dbReference>
<dbReference type="SUPFAM" id="SSF54648">
    <property type="entry name" value="DLC"/>
    <property type="match status" value="1"/>
</dbReference>
<dbReference type="GO" id="GO:0005868">
    <property type="term" value="C:cytoplasmic dynein complex"/>
    <property type="evidence" value="ECO:0007669"/>
    <property type="project" value="TreeGrafter"/>
</dbReference>
<protein>
    <recommendedName>
        <fullName evidence="1">Dynein light chain</fullName>
    </recommendedName>
</protein>
<dbReference type="InterPro" id="IPR001372">
    <property type="entry name" value="Dynein_light_chain_typ-1/2"/>
</dbReference>
<dbReference type="Pfam" id="PF01221">
    <property type="entry name" value="Dynein_light"/>
    <property type="match status" value="1"/>
</dbReference>
<keyword evidence="2" id="KW-1185">Reference proteome</keyword>
<comment type="similarity">
    <text evidence="1">Belongs to the dynein light chain family.</text>
</comment>
<dbReference type="Proteomes" id="UP000504607">
    <property type="component" value="Unplaced"/>
</dbReference>
<keyword evidence="1" id="KW-0493">Microtubule</keyword>